<dbReference type="Pfam" id="PF20160">
    <property type="entry name" value="C-JID"/>
    <property type="match status" value="1"/>
</dbReference>
<dbReference type="PANTHER" id="PTHR11017">
    <property type="entry name" value="LEUCINE-RICH REPEAT-CONTAINING PROTEIN"/>
    <property type="match status" value="1"/>
</dbReference>
<dbReference type="InterPro" id="IPR032675">
    <property type="entry name" value="LRR_dom_sf"/>
</dbReference>
<sequence>MDSFVASPRDKKRYDVFLSFRGKDTRRGIVSHLHSALVGRVDDTFKDDETIEIGDTISEEIKEAIRNSKFAIVVISKDYVSSTWCLNELQMIMDLHKKKQLLVLPIFYDVVPSDVKHQRGTFSLRRYQPSMVMRILSSKERTMAAHVRKWRKALTRVGGVSGKDSRACKDEATMVDDIVEHIARELTSMQPLEMGDIVGMDAHMEQIEPLLDMDSATNDVRMIGIWGMGGIGKTTIAKCIYNKYSPRFGRRFCFIENARIAGRNGLPGLQRELLSNILGKKQANISDKEKGCNLIKSKLKKLKVLLVLDDVDNEEQLLALAKDTSWFGPGSRIIITTRDLGLLHFCRLRIVHHVNFLGHDDSIRVFKQVAFDGGRPPSDVYEQLSIRASKLAQGLPSALDAFGTYLRQKISTEAWERALDILEKFPPQSIMEIVRTSYEGLDKRDQAVFLHLACLFNGDNFHRVATLFDHGDERIKDLRKKSLIDISPDGCITMHVLVEQAGREIVLQESKSKLWRRRILWEPEEIVSVLQNTTVTLATTEGVSLHMCDMPRMVSIDGGILNAINNLEYFKAFTHLNNIESTLNFVPCTENLPKTLRLLHWDAYPMKTLPSKYYPYRLTELNLRYSNLVRLWDGILGLGQLKRLDVTGSKNLIEIPDLSRATELEALIMKGCRRLEKIPESIGLLSSLRKLDLSQCDGLMNLQIYISETTALPESRLRRRPQIILTLPRAVKPLTSLANLSIEGRIHIELTHLKGNAEHLSFMPEKQVFDDEFLMTPKDQSPTIPSFHDFESLSIKRFSYTEDNAPFSCISFSRLPCLTELNLINLNIQVIPEDIGQLHSLEKLDLSGNDFVNLPTSMKNLCKLKHARLSNCVNLEALPGLTGLQSLNLSGCSSLKSLLEPPHSVQEVTTYSLLELEIDNCTQVKSFSHQLSHFTRLTYLNLSSNDFEAIPESITELTSLGTLRLNNCKKLKTVEDLPQSVEHLYAHGCDSLENVTLSPNHSIKHLDLSHCFSLQQDEQLITQFLNNGYSEEVCSVQRSICLPGARIPEYFEIQSSGRSTTISLSPIRFTLAAIGFAACIMVSCERSVYLQFPAFSYDWSYEEDDEVILINVKPNIYRESEIEGKDTIPSHHLVIIHVASSVSTERIEELRLESHLQFPGEFRFPPADIRACGIRMIYED</sequence>
<dbReference type="InterPro" id="IPR045344">
    <property type="entry name" value="C-JID"/>
</dbReference>
<dbReference type="GO" id="GO:0043531">
    <property type="term" value="F:ADP binding"/>
    <property type="evidence" value="ECO:0007669"/>
    <property type="project" value="InterPro"/>
</dbReference>
<dbReference type="Proteomes" id="UP001295469">
    <property type="component" value="Chromosome C06"/>
</dbReference>
<dbReference type="SUPFAM" id="SSF52058">
    <property type="entry name" value="L domain-like"/>
    <property type="match status" value="1"/>
</dbReference>
<dbReference type="Pfam" id="PF07725">
    <property type="entry name" value="LRR_3"/>
    <property type="match status" value="1"/>
</dbReference>
<dbReference type="InterPro" id="IPR000157">
    <property type="entry name" value="TIR_dom"/>
</dbReference>
<dbReference type="SUPFAM" id="SSF52047">
    <property type="entry name" value="RNI-like"/>
    <property type="match status" value="1"/>
</dbReference>
<dbReference type="InterPro" id="IPR003591">
    <property type="entry name" value="Leu-rich_rpt_typical-subtyp"/>
</dbReference>
<dbReference type="PROSITE" id="PS50104">
    <property type="entry name" value="TIR"/>
    <property type="match status" value="1"/>
</dbReference>
<feature type="domain" description="TIR" evidence="8">
    <location>
        <begin position="12"/>
        <end position="186"/>
    </location>
</feature>
<dbReference type="Pfam" id="PF00931">
    <property type="entry name" value="NB-ARC"/>
    <property type="match status" value="1"/>
</dbReference>
<dbReference type="EC" id="3.2.2.6" evidence="1"/>
<keyword evidence="5" id="KW-0611">Plant defense</keyword>
<comment type="catalytic activity">
    <reaction evidence="7">
        <text>NAD(+) + H2O = ADP-D-ribose + nicotinamide + H(+)</text>
        <dbReference type="Rhea" id="RHEA:16301"/>
        <dbReference type="ChEBI" id="CHEBI:15377"/>
        <dbReference type="ChEBI" id="CHEBI:15378"/>
        <dbReference type="ChEBI" id="CHEBI:17154"/>
        <dbReference type="ChEBI" id="CHEBI:57540"/>
        <dbReference type="ChEBI" id="CHEBI:57967"/>
        <dbReference type="EC" id="3.2.2.6"/>
    </reaction>
    <physiologicalReaction direction="left-to-right" evidence="7">
        <dbReference type="Rhea" id="RHEA:16302"/>
    </physiologicalReaction>
</comment>
<dbReference type="Gene3D" id="1.10.8.430">
    <property type="entry name" value="Helical domain of apoptotic protease-activating factors"/>
    <property type="match status" value="1"/>
</dbReference>
<keyword evidence="3" id="KW-0677">Repeat</keyword>
<dbReference type="Gene3D" id="3.40.50.10140">
    <property type="entry name" value="Toll/interleukin-1 receptor homology (TIR) domain"/>
    <property type="match status" value="1"/>
</dbReference>
<dbReference type="Gene3D" id="3.80.10.10">
    <property type="entry name" value="Ribonuclease Inhibitor"/>
    <property type="match status" value="3"/>
</dbReference>
<dbReference type="SMART" id="SM00369">
    <property type="entry name" value="LRR_TYP"/>
    <property type="match status" value="3"/>
</dbReference>
<evidence type="ECO:0000256" key="5">
    <source>
        <dbReference type="ARBA" id="ARBA00022821"/>
    </source>
</evidence>
<dbReference type="Pfam" id="PF01582">
    <property type="entry name" value="TIR"/>
    <property type="match status" value="1"/>
</dbReference>
<keyword evidence="6" id="KW-0520">NAD</keyword>
<dbReference type="PANTHER" id="PTHR11017:SF511">
    <property type="entry name" value="ADP-RIBOSYL CYCLASE_CYCLIC ADP-RIBOSE HYDROLASE"/>
    <property type="match status" value="1"/>
</dbReference>
<dbReference type="EMBL" id="HG994370">
    <property type="protein sequence ID" value="CAF2061438.1"/>
    <property type="molecule type" value="Genomic_DNA"/>
</dbReference>
<evidence type="ECO:0000256" key="1">
    <source>
        <dbReference type="ARBA" id="ARBA00011982"/>
    </source>
</evidence>
<keyword evidence="2" id="KW-0433">Leucine-rich repeat</keyword>
<dbReference type="PRINTS" id="PR00364">
    <property type="entry name" value="DISEASERSIST"/>
</dbReference>
<name>A0A816QLF7_BRANA</name>
<dbReference type="InterPro" id="IPR055414">
    <property type="entry name" value="LRR_R13L4/SHOC2-like"/>
</dbReference>
<evidence type="ECO:0000256" key="7">
    <source>
        <dbReference type="ARBA" id="ARBA00047304"/>
    </source>
</evidence>
<dbReference type="AlphaFoldDB" id="A0A816QLF7"/>
<dbReference type="SUPFAM" id="SSF52200">
    <property type="entry name" value="Toll/Interleukin receptor TIR domain"/>
    <property type="match status" value="1"/>
</dbReference>
<dbReference type="InterPro" id="IPR003593">
    <property type="entry name" value="AAA+_ATPase"/>
</dbReference>
<dbReference type="InterPro" id="IPR036390">
    <property type="entry name" value="WH_DNA-bd_sf"/>
</dbReference>
<proteinExistence type="predicted"/>
<dbReference type="GO" id="GO:0051707">
    <property type="term" value="P:response to other organism"/>
    <property type="evidence" value="ECO:0007669"/>
    <property type="project" value="UniProtKB-ARBA"/>
</dbReference>
<dbReference type="InterPro" id="IPR042197">
    <property type="entry name" value="Apaf_helical"/>
</dbReference>
<evidence type="ECO:0000256" key="2">
    <source>
        <dbReference type="ARBA" id="ARBA00022614"/>
    </source>
</evidence>
<dbReference type="Pfam" id="PF23282">
    <property type="entry name" value="WHD_ROQ1"/>
    <property type="match status" value="1"/>
</dbReference>
<dbReference type="SMART" id="SM00255">
    <property type="entry name" value="TIR"/>
    <property type="match status" value="1"/>
</dbReference>
<dbReference type="GO" id="GO:0007165">
    <property type="term" value="P:signal transduction"/>
    <property type="evidence" value="ECO:0007669"/>
    <property type="project" value="InterPro"/>
</dbReference>
<evidence type="ECO:0000313" key="9">
    <source>
        <dbReference type="EMBL" id="CAF2061438.1"/>
    </source>
</evidence>
<dbReference type="InterPro" id="IPR002182">
    <property type="entry name" value="NB-ARC"/>
</dbReference>
<reference evidence="9" key="1">
    <citation type="submission" date="2021-01" db="EMBL/GenBank/DDBJ databases">
        <authorList>
            <consortium name="Genoscope - CEA"/>
            <person name="William W."/>
        </authorList>
    </citation>
    <scope>NUCLEOTIDE SEQUENCE</scope>
</reference>
<dbReference type="SMART" id="SM00382">
    <property type="entry name" value="AAA"/>
    <property type="match status" value="1"/>
</dbReference>
<evidence type="ECO:0000256" key="6">
    <source>
        <dbReference type="ARBA" id="ARBA00023027"/>
    </source>
</evidence>
<evidence type="ECO:0000259" key="8">
    <source>
        <dbReference type="PROSITE" id="PS50104"/>
    </source>
</evidence>
<keyword evidence="4" id="KW-0378">Hydrolase</keyword>
<dbReference type="InterPro" id="IPR035897">
    <property type="entry name" value="Toll_tir_struct_dom_sf"/>
</dbReference>
<accession>A0A816QLF7</accession>
<dbReference type="GO" id="GO:0061809">
    <property type="term" value="F:NAD+ nucleosidase activity, cyclic ADP-ribose generating"/>
    <property type="evidence" value="ECO:0007669"/>
    <property type="project" value="UniProtKB-EC"/>
</dbReference>
<gene>
    <name evidence="9" type="ORF">DARMORV10_C06P34590.1</name>
</gene>
<evidence type="ECO:0000256" key="4">
    <source>
        <dbReference type="ARBA" id="ARBA00022801"/>
    </source>
</evidence>
<dbReference type="GO" id="GO:0006952">
    <property type="term" value="P:defense response"/>
    <property type="evidence" value="ECO:0007669"/>
    <property type="project" value="UniProtKB-KW"/>
</dbReference>
<dbReference type="Gene3D" id="3.40.50.300">
    <property type="entry name" value="P-loop containing nucleotide triphosphate hydrolases"/>
    <property type="match status" value="1"/>
</dbReference>
<dbReference type="InterPro" id="IPR058192">
    <property type="entry name" value="WHD_ROQ1-like"/>
</dbReference>
<dbReference type="Pfam" id="PF23598">
    <property type="entry name" value="LRR_14"/>
    <property type="match status" value="1"/>
</dbReference>
<dbReference type="InterPro" id="IPR044974">
    <property type="entry name" value="Disease_R_plants"/>
</dbReference>
<protein>
    <recommendedName>
        <fullName evidence="1">ADP-ribosyl cyclase/cyclic ADP-ribose hydrolase</fullName>
        <ecNumber evidence="1">3.2.2.6</ecNumber>
    </recommendedName>
</protein>
<evidence type="ECO:0000256" key="3">
    <source>
        <dbReference type="ARBA" id="ARBA00022737"/>
    </source>
</evidence>
<organism evidence="9">
    <name type="scientific">Brassica napus</name>
    <name type="common">Rape</name>
    <dbReference type="NCBI Taxonomy" id="3708"/>
    <lineage>
        <taxon>Eukaryota</taxon>
        <taxon>Viridiplantae</taxon>
        <taxon>Streptophyta</taxon>
        <taxon>Embryophyta</taxon>
        <taxon>Tracheophyta</taxon>
        <taxon>Spermatophyta</taxon>
        <taxon>Magnoliopsida</taxon>
        <taxon>eudicotyledons</taxon>
        <taxon>Gunneridae</taxon>
        <taxon>Pentapetalae</taxon>
        <taxon>rosids</taxon>
        <taxon>malvids</taxon>
        <taxon>Brassicales</taxon>
        <taxon>Brassicaceae</taxon>
        <taxon>Brassiceae</taxon>
        <taxon>Brassica</taxon>
    </lineage>
</organism>
<dbReference type="InterPro" id="IPR027417">
    <property type="entry name" value="P-loop_NTPase"/>
</dbReference>
<dbReference type="SUPFAM" id="SSF52540">
    <property type="entry name" value="P-loop containing nucleoside triphosphate hydrolases"/>
    <property type="match status" value="1"/>
</dbReference>
<dbReference type="SUPFAM" id="SSF46785">
    <property type="entry name" value="Winged helix' DNA-binding domain"/>
    <property type="match status" value="1"/>
</dbReference>
<dbReference type="InterPro" id="IPR011713">
    <property type="entry name" value="Leu-rich_rpt_3"/>
</dbReference>
<dbReference type="FunFam" id="3.40.50.10140:FF:000007">
    <property type="entry name" value="Disease resistance protein (TIR-NBS-LRR class)"/>
    <property type="match status" value="1"/>
</dbReference>